<evidence type="ECO:0000313" key="3">
    <source>
        <dbReference type="Proteomes" id="UP000821866"/>
    </source>
</evidence>
<reference evidence="2" key="1">
    <citation type="journal article" date="2020" name="Cell">
        <title>Large-Scale Comparative Analyses of Tick Genomes Elucidate Their Genetic Diversity and Vector Capacities.</title>
        <authorList>
            <consortium name="Tick Genome and Microbiome Consortium (TIGMIC)"/>
            <person name="Jia N."/>
            <person name="Wang J."/>
            <person name="Shi W."/>
            <person name="Du L."/>
            <person name="Sun Y."/>
            <person name="Zhan W."/>
            <person name="Jiang J.F."/>
            <person name="Wang Q."/>
            <person name="Zhang B."/>
            <person name="Ji P."/>
            <person name="Bell-Sakyi L."/>
            <person name="Cui X.M."/>
            <person name="Yuan T.T."/>
            <person name="Jiang B.G."/>
            <person name="Yang W.F."/>
            <person name="Lam T.T."/>
            <person name="Chang Q.C."/>
            <person name="Ding S.J."/>
            <person name="Wang X.J."/>
            <person name="Zhu J.G."/>
            <person name="Ruan X.D."/>
            <person name="Zhao L."/>
            <person name="Wei J.T."/>
            <person name="Ye R.Z."/>
            <person name="Que T.C."/>
            <person name="Du C.H."/>
            <person name="Zhou Y.H."/>
            <person name="Cheng J.X."/>
            <person name="Dai P.F."/>
            <person name="Guo W.B."/>
            <person name="Han X.H."/>
            <person name="Huang E.J."/>
            <person name="Li L.F."/>
            <person name="Wei W."/>
            <person name="Gao Y.C."/>
            <person name="Liu J.Z."/>
            <person name="Shao H.Z."/>
            <person name="Wang X."/>
            <person name="Wang C.C."/>
            <person name="Yang T.C."/>
            <person name="Huo Q.B."/>
            <person name="Li W."/>
            <person name="Chen H.Y."/>
            <person name="Chen S.E."/>
            <person name="Zhou L.G."/>
            <person name="Ni X.B."/>
            <person name="Tian J.H."/>
            <person name="Sheng Y."/>
            <person name="Liu T."/>
            <person name="Pan Y.S."/>
            <person name="Xia L.Y."/>
            <person name="Li J."/>
            <person name="Zhao F."/>
            <person name="Cao W.C."/>
        </authorList>
    </citation>
    <scope>NUCLEOTIDE SEQUENCE</scope>
    <source>
        <strain evidence="2">Rmic-2018</strain>
    </source>
</reference>
<protein>
    <recommendedName>
        <fullName evidence="1">RXYLT1 N-terminal domain-containing protein</fullName>
    </recommendedName>
</protein>
<dbReference type="EMBL" id="JABSTU010000005">
    <property type="protein sequence ID" value="KAH8031868.1"/>
    <property type="molecule type" value="Genomic_DNA"/>
</dbReference>
<dbReference type="Pfam" id="PF24786">
    <property type="entry name" value="RXYLT1_N"/>
    <property type="match status" value="1"/>
</dbReference>
<proteinExistence type="predicted"/>
<dbReference type="GO" id="GO:0120053">
    <property type="term" value="F:ribitol beta-1,4-xylosyltransferase activity"/>
    <property type="evidence" value="ECO:0007669"/>
    <property type="project" value="InterPro"/>
</dbReference>
<organism evidence="2 3">
    <name type="scientific">Rhipicephalus microplus</name>
    <name type="common">Cattle tick</name>
    <name type="synonym">Boophilus microplus</name>
    <dbReference type="NCBI Taxonomy" id="6941"/>
    <lineage>
        <taxon>Eukaryota</taxon>
        <taxon>Metazoa</taxon>
        <taxon>Ecdysozoa</taxon>
        <taxon>Arthropoda</taxon>
        <taxon>Chelicerata</taxon>
        <taxon>Arachnida</taxon>
        <taxon>Acari</taxon>
        <taxon>Parasitiformes</taxon>
        <taxon>Ixodida</taxon>
        <taxon>Ixodoidea</taxon>
        <taxon>Ixodidae</taxon>
        <taxon>Rhipicephalinae</taxon>
        <taxon>Rhipicephalus</taxon>
        <taxon>Boophilus</taxon>
    </lineage>
</organism>
<comment type="caution">
    <text evidence="2">The sequence shown here is derived from an EMBL/GenBank/DDBJ whole genome shotgun (WGS) entry which is preliminary data.</text>
</comment>
<name>A0A9J6EC23_RHIMP</name>
<dbReference type="PANTHER" id="PTHR15576">
    <property type="entry name" value="RIBITOL-5-PHOSPHATE XYLOSYLTRANSFERASE 1"/>
    <property type="match status" value="1"/>
</dbReference>
<keyword evidence="3" id="KW-1185">Reference proteome</keyword>
<dbReference type="InterPro" id="IPR055286">
    <property type="entry name" value="RXYLT1-like"/>
</dbReference>
<dbReference type="Proteomes" id="UP000821866">
    <property type="component" value="Chromosome 3"/>
</dbReference>
<dbReference type="AlphaFoldDB" id="A0A9J6EC23"/>
<dbReference type="GO" id="GO:0005794">
    <property type="term" value="C:Golgi apparatus"/>
    <property type="evidence" value="ECO:0007669"/>
    <property type="project" value="TreeGrafter"/>
</dbReference>
<gene>
    <name evidence="2" type="ORF">HPB51_021057</name>
</gene>
<dbReference type="PANTHER" id="PTHR15576:SF1">
    <property type="entry name" value="RIBITOL-5-PHOSPHATE XYLOSYLTRANSFERASE 1"/>
    <property type="match status" value="1"/>
</dbReference>
<feature type="domain" description="RXYLT1 N-terminal" evidence="1">
    <location>
        <begin position="2"/>
        <end position="82"/>
    </location>
</feature>
<evidence type="ECO:0000313" key="2">
    <source>
        <dbReference type="EMBL" id="KAH8031868.1"/>
    </source>
</evidence>
<evidence type="ECO:0000259" key="1">
    <source>
        <dbReference type="Pfam" id="PF24786"/>
    </source>
</evidence>
<accession>A0A9J6EC23</accession>
<reference evidence="2" key="2">
    <citation type="submission" date="2021-09" db="EMBL/GenBank/DDBJ databases">
        <authorList>
            <person name="Jia N."/>
            <person name="Wang J."/>
            <person name="Shi W."/>
            <person name="Du L."/>
            <person name="Sun Y."/>
            <person name="Zhan W."/>
            <person name="Jiang J."/>
            <person name="Wang Q."/>
            <person name="Zhang B."/>
            <person name="Ji P."/>
            <person name="Sakyi L.B."/>
            <person name="Cui X."/>
            <person name="Yuan T."/>
            <person name="Jiang B."/>
            <person name="Yang W."/>
            <person name="Lam T.T.-Y."/>
            <person name="Chang Q."/>
            <person name="Ding S."/>
            <person name="Wang X."/>
            <person name="Zhu J."/>
            <person name="Ruan X."/>
            <person name="Zhao L."/>
            <person name="Wei J."/>
            <person name="Que T."/>
            <person name="Du C."/>
            <person name="Cheng J."/>
            <person name="Dai P."/>
            <person name="Han X."/>
            <person name="Huang E."/>
            <person name="Gao Y."/>
            <person name="Liu J."/>
            <person name="Shao H."/>
            <person name="Ye R."/>
            <person name="Li L."/>
            <person name="Wei W."/>
            <person name="Wang X."/>
            <person name="Wang C."/>
            <person name="Huo Q."/>
            <person name="Li W."/>
            <person name="Guo W."/>
            <person name="Chen H."/>
            <person name="Chen S."/>
            <person name="Zhou L."/>
            <person name="Zhou L."/>
            <person name="Ni X."/>
            <person name="Tian J."/>
            <person name="Zhou Y."/>
            <person name="Sheng Y."/>
            <person name="Liu T."/>
            <person name="Pan Y."/>
            <person name="Xia L."/>
            <person name="Li J."/>
            <person name="Zhao F."/>
            <person name="Cao W."/>
        </authorList>
    </citation>
    <scope>NUCLEOTIDE SEQUENCE</scope>
    <source>
        <strain evidence="2">Rmic-2018</strain>
        <tissue evidence="2">Larvae</tissue>
    </source>
</reference>
<sequence length="87" mass="9460">MHLVLVLNGREPTKVAAAQAWLDALPSFHRLKGVAVVLLGDEACSANTWLLPYLKSRGGRVSAAFIIYDTPLVDDVEVFQWPLGVAT</sequence>
<dbReference type="InterPro" id="IPR057539">
    <property type="entry name" value="RXYLT1_N"/>
</dbReference>
<dbReference type="GO" id="GO:0035269">
    <property type="term" value="P:protein O-linked glycosylation via mannose"/>
    <property type="evidence" value="ECO:0007669"/>
    <property type="project" value="InterPro"/>
</dbReference>
<dbReference type="VEuPathDB" id="VectorBase:LOC119163079"/>